<dbReference type="EMBL" id="VVYX01000051">
    <property type="protein sequence ID" value="KAA5413311.1"/>
    <property type="molecule type" value="Genomic_DNA"/>
</dbReference>
<evidence type="ECO:0000256" key="1">
    <source>
        <dbReference type="SAM" id="Phobius"/>
    </source>
</evidence>
<comment type="caution">
    <text evidence="2">The sequence shown here is derived from an EMBL/GenBank/DDBJ whole genome shotgun (WGS) entry which is preliminary data.</text>
</comment>
<proteinExistence type="predicted"/>
<dbReference type="AlphaFoldDB" id="A0A6L3JUG6"/>
<evidence type="ECO:0000313" key="2">
    <source>
        <dbReference type="EMBL" id="KAA5413311.1"/>
    </source>
</evidence>
<accession>A0A6L3JUG6</accession>
<organism evidence="2 3">
    <name type="scientific">Bacteroides cellulosilyticus</name>
    <dbReference type="NCBI Taxonomy" id="246787"/>
    <lineage>
        <taxon>Bacteria</taxon>
        <taxon>Pseudomonadati</taxon>
        <taxon>Bacteroidota</taxon>
        <taxon>Bacteroidia</taxon>
        <taxon>Bacteroidales</taxon>
        <taxon>Bacteroidaceae</taxon>
        <taxon>Bacteroides</taxon>
    </lineage>
</organism>
<sequence length="394" mass="46679">MLNILKNRKIVDFINSHPIKLYISHYANIIAYINKKKNRNLDFFYSRIPKNFQFVFNNRCSQYIFWKLAIITEPIISLVIVTILLLPFIVLSIIIRKKKITNKLYLSYAILLRKRVEIADLYSSSTDWLYPLFIPTSMEKVVDKNVHNVFEGINVFDVFKAYLYSIFTILISVFFLRFKYLFRNYVCFEYYLTADFLKKLSNDVEISFANQIDRWAILFDHAPQKRKVLFQHGIEMPESDWPIKLKNITLLYALSKNEAKLLIKATILSKPIVRILPPTIQLTNYNVENKSNVLIVGYPAYGLFDKERDLIYGIDLDKVNLFLKLHPGVQDISKYKELQRKRNYILIENDTFPNVDFVISYRSTLAVEYEVYNKCVLFYNDYSIEEICKIVNKQ</sequence>
<gene>
    <name evidence="2" type="ORF">F2Y87_25975</name>
</gene>
<dbReference type="RefSeq" id="WP_149948226.1">
    <property type="nucleotide sequence ID" value="NZ_JBBNMF010000040.1"/>
</dbReference>
<protein>
    <submittedName>
        <fullName evidence="2">Uncharacterized protein</fullName>
    </submittedName>
</protein>
<evidence type="ECO:0000313" key="3">
    <source>
        <dbReference type="Proteomes" id="UP000482653"/>
    </source>
</evidence>
<dbReference type="Proteomes" id="UP000482653">
    <property type="component" value="Unassembled WGS sequence"/>
</dbReference>
<name>A0A6L3JUG6_9BACE</name>
<keyword evidence="1" id="KW-0812">Transmembrane</keyword>
<keyword evidence="1" id="KW-1133">Transmembrane helix</keyword>
<reference evidence="2 3" key="1">
    <citation type="journal article" date="2019" name="Nat. Med.">
        <title>A library of human gut bacterial isolates paired with longitudinal multiomics data enables mechanistic microbiome research.</title>
        <authorList>
            <person name="Poyet M."/>
            <person name="Groussin M."/>
            <person name="Gibbons S.M."/>
            <person name="Avila-Pacheco J."/>
            <person name="Jiang X."/>
            <person name="Kearney S.M."/>
            <person name="Perrotta A.R."/>
            <person name="Berdy B."/>
            <person name="Zhao S."/>
            <person name="Lieberman T.D."/>
            <person name="Swanson P.K."/>
            <person name="Smith M."/>
            <person name="Roesemann S."/>
            <person name="Alexander J.E."/>
            <person name="Rich S.A."/>
            <person name="Livny J."/>
            <person name="Vlamakis H."/>
            <person name="Clish C."/>
            <person name="Bullock K."/>
            <person name="Deik A."/>
            <person name="Scott J."/>
            <person name="Pierce K.A."/>
            <person name="Xavier R.J."/>
            <person name="Alm E.J."/>
        </authorList>
    </citation>
    <scope>NUCLEOTIDE SEQUENCE [LARGE SCALE GENOMIC DNA]</scope>
    <source>
        <strain evidence="2 3">BIOML-A8</strain>
    </source>
</reference>
<feature type="transmembrane region" description="Helical" evidence="1">
    <location>
        <begin position="161"/>
        <end position="182"/>
    </location>
</feature>
<feature type="transmembrane region" description="Helical" evidence="1">
    <location>
        <begin position="75"/>
        <end position="95"/>
    </location>
</feature>
<keyword evidence="1" id="KW-0472">Membrane</keyword>